<protein>
    <submittedName>
        <fullName evidence="3">Uncharacterized protein</fullName>
    </submittedName>
</protein>
<dbReference type="RefSeq" id="WP_070319591.1">
    <property type="nucleotide sequence ID" value="NZ_JAUSVM010000001.1"/>
</dbReference>
<feature type="region of interest" description="Disordered" evidence="1">
    <location>
        <begin position="320"/>
        <end position="420"/>
    </location>
</feature>
<dbReference type="Proteomes" id="UP001240250">
    <property type="component" value="Unassembled WGS sequence"/>
</dbReference>
<name>A0ABU0GHR1_9CELL</name>
<evidence type="ECO:0000256" key="1">
    <source>
        <dbReference type="SAM" id="MobiDB-lite"/>
    </source>
</evidence>
<evidence type="ECO:0000313" key="3">
    <source>
        <dbReference type="EMBL" id="MDQ0424449.1"/>
    </source>
</evidence>
<accession>A0ABU0GHR1</accession>
<dbReference type="EMBL" id="JAUSVM010000001">
    <property type="protein sequence ID" value="MDQ0424449.1"/>
    <property type="molecule type" value="Genomic_DNA"/>
</dbReference>
<keyword evidence="4" id="KW-1185">Reference proteome</keyword>
<comment type="caution">
    <text evidence="3">The sequence shown here is derived from an EMBL/GenBank/DDBJ whole genome shotgun (WGS) entry which is preliminary data.</text>
</comment>
<gene>
    <name evidence="3" type="ORF">JO380_000830</name>
</gene>
<keyword evidence="2" id="KW-0472">Membrane</keyword>
<proteinExistence type="predicted"/>
<feature type="compositionally biased region" description="Low complexity" evidence="1">
    <location>
        <begin position="353"/>
        <end position="376"/>
    </location>
</feature>
<feature type="transmembrane region" description="Helical" evidence="2">
    <location>
        <begin position="157"/>
        <end position="177"/>
    </location>
</feature>
<evidence type="ECO:0000256" key="2">
    <source>
        <dbReference type="SAM" id="Phobius"/>
    </source>
</evidence>
<keyword evidence="2" id="KW-0812">Transmembrane</keyword>
<sequence length="420" mass="44653">MTVIDDAVAQDVRTYAAQVRAALADLGADQVDDLTDGLEANLADALADERRPHRASLVDEFGSPHAYAAELRAAAGLEHAGTGRRTAGDVLRAPGRRLRAAADALLARLRIHAWWAPVEQFAVSLRPAWWLVRAWAVYQLVVRVLDTRPTWLPQHGAAWLLLLLAVVTSVQAGRGLWFTSRPAVAAVRAATVVAAVALLPLVLWHNGQDAWARSAVAALAYQHGSTSYRVEVPQDGVVVDGMPVSNLFVYDAEGNPLSDVQIYDDRGRQVRTTFDEGTEPWFRPDDDRPWYFAPAVAQDGRQRWNVYPLRGWPEQEYVSPDSGVYGPPEGVAPTTPPFPFAKAPTLEVPAGSTAAPGDGTEPAGGADGAADGTSPAPGGGDGTADASVDGVEPAGAVTDRGDDPATRTAVSTTVARRTGR</sequence>
<reference evidence="3 4" key="1">
    <citation type="submission" date="2023-07" db="EMBL/GenBank/DDBJ databases">
        <title>Sequencing the genomes of 1000 actinobacteria strains.</title>
        <authorList>
            <person name="Klenk H.-P."/>
        </authorList>
    </citation>
    <scope>NUCLEOTIDE SEQUENCE [LARGE SCALE GENOMIC DNA]</scope>
    <source>
        <strain evidence="3 4">DSM 14785</strain>
    </source>
</reference>
<keyword evidence="2" id="KW-1133">Transmembrane helix</keyword>
<evidence type="ECO:0000313" key="4">
    <source>
        <dbReference type="Proteomes" id="UP001240250"/>
    </source>
</evidence>
<feature type="transmembrane region" description="Helical" evidence="2">
    <location>
        <begin position="183"/>
        <end position="204"/>
    </location>
</feature>
<organism evidence="3 4">
    <name type="scientific">Cellulomonas iranensis</name>
    <dbReference type="NCBI Taxonomy" id="76862"/>
    <lineage>
        <taxon>Bacteria</taxon>
        <taxon>Bacillati</taxon>
        <taxon>Actinomycetota</taxon>
        <taxon>Actinomycetes</taxon>
        <taxon>Micrococcales</taxon>
        <taxon>Cellulomonadaceae</taxon>
        <taxon>Cellulomonas</taxon>
    </lineage>
</organism>
<feature type="compositionally biased region" description="Low complexity" evidence="1">
    <location>
        <begin position="406"/>
        <end position="420"/>
    </location>
</feature>